<feature type="region of interest" description="Disordered" evidence="1">
    <location>
        <begin position="22"/>
        <end position="44"/>
    </location>
</feature>
<dbReference type="Proteomes" id="UP001279734">
    <property type="component" value="Unassembled WGS sequence"/>
</dbReference>
<reference evidence="2" key="1">
    <citation type="submission" date="2023-05" db="EMBL/GenBank/DDBJ databases">
        <title>Nepenthes gracilis genome sequencing.</title>
        <authorList>
            <person name="Fukushima K."/>
        </authorList>
    </citation>
    <scope>NUCLEOTIDE SEQUENCE</scope>
    <source>
        <strain evidence="2">SING2019-196</strain>
    </source>
</reference>
<evidence type="ECO:0000256" key="1">
    <source>
        <dbReference type="SAM" id="MobiDB-lite"/>
    </source>
</evidence>
<dbReference type="EMBL" id="BSYO01000041">
    <property type="protein sequence ID" value="GMH31823.1"/>
    <property type="molecule type" value="Genomic_DNA"/>
</dbReference>
<name>A0AAD3TMP8_NEPGR</name>
<accession>A0AAD3TMP8</accession>
<proteinExistence type="predicted"/>
<comment type="caution">
    <text evidence="2">The sequence shown here is derived from an EMBL/GenBank/DDBJ whole genome shotgun (WGS) entry which is preliminary data.</text>
</comment>
<dbReference type="AlphaFoldDB" id="A0AAD3TMP8"/>
<evidence type="ECO:0000313" key="2">
    <source>
        <dbReference type="EMBL" id="GMH31823.1"/>
    </source>
</evidence>
<keyword evidence="3" id="KW-1185">Reference proteome</keyword>
<organism evidence="2 3">
    <name type="scientific">Nepenthes gracilis</name>
    <name type="common">Slender pitcher plant</name>
    <dbReference type="NCBI Taxonomy" id="150966"/>
    <lineage>
        <taxon>Eukaryota</taxon>
        <taxon>Viridiplantae</taxon>
        <taxon>Streptophyta</taxon>
        <taxon>Embryophyta</taxon>
        <taxon>Tracheophyta</taxon>
        <taxon>Spermatophyta</taxon>
        <taxon>Magnoliopsida</taxon>
        <taxon>eudicotyledons</taxon>
        <taxon>Gunneridae</taxon>
        <taxon>Pentapetalae</taxon>
        <taxon>Caryophyllales</taxon>
        <taxon>Nepenthaceae</taxon>
        <taxon>Nepenthes</taxon>
    </lineage>
</organism>
<evidence type="ECO:0000313" key="3">
    <source>
        <dbReference type="Proteomes" id="UP001279734"/>
    </source>
</evidence>
<gene>
    <name evidence="2" type="ORF">Nepgr_033667</name>
</gene>
<protein>
    <submittedName>
        <fullName evidence="2">Uncharacterized protein</fullName>
    </submittedName>
</protein>
<sequence length="138" mass="14861">MQRLNKYDGVLANTMGVATLGARKTDNPSENIGPSKQLPPMSDRAKDETISEVQSNLAQAGSSFHMDDVALAINRSGCTAPCTLWVMPVSEQLGLPVQNQQSRSGPSCHEVIDDHHGGDQCSCTSLGKLRKNIAELRK</sequence>